<accession>A0A0X3Q376</accession>
<comment type="function">
    <text evidence="1">Actins are highly conserved proteins that are involved in various types of cell motility and are ubiquitously expressed in all eukaryotic cells.</text>
</comment>
<dbReference type="InterPro" id="IPR004000">
    <property type="entry name" value="Actin"/>
</dbReference>
<dbReference type="InterPro" id="IPR043129">
    <property type="entry name" value="ATPase_NBD"/>
</dbReference>
<gene>
    <name evidence="3" type="primary">ARP10</name>
    <name evidence="3" type="ORF">TR113208</name>
</gene>
<dbReference type="SMART" id="SM00268">
    <property type="entry name" value="ACTIN"/>
    <property type="match status" value="1"/>
</dbReference>
<evidence type="ECO:0000256" key="2">
    <source>
        <dbReference type="RuleBase" id="RU000487"/>
    </source>
</evidence>
<dbReference type="AlphaFoldDB" id="A0A0X3Q376"/>
<dbReference type="Pfam" id="PF00022">
    <property type="entry name" value="Actin"/>
    <property type="match status" value="1"/>
</dbReference>
<proteinExistence type="inferred from homology"/>
<feature type="non-terminal residue" evidence="3">
    <location>
        <position position="1"/>
    </location>
</feature>
<comment type="similarity">
    <text evidence="2">Belongs to the actin family.</text>
</comment>
<dbReference type="EMBL" id="GEEE01004804">
    <property type="protein sequence ID" value="JAP58421.1"/>
    <property type="molecule type" value="Transcribed_RNA"/>
</dbReference>
<reference evidence="3" key="1">
    <citation type="submission" date="2016-01" db="EMBL/GenBank/DDBJ databases">
        <title>Reference transcriptome for the parasite Schistocephalus solidus: insights into the molecular evolution of parasitism.</title>
        <authorList>
            <person name="Hebert F.O."/>
            <person name="Grambauer S."/>
            <person name="Barber I."/>
            <person name="Landry C.R."/>
            <person name="Aubin-Horth N."/>
        </authorList>
    </citation>
    <scope>NUCLEOTIDE SEQUENCE</scope>
</reference>
<dbReference type="Gene3D" id="3.30.420.40">
    <property type="match status" value="3"/>
</dbReference>
<dbReference type="Gene3D" id="3.90.640.10">
    <property type="entry name" value="Actin, Chain A, domain 4"/>
    <property type="match status" value="1"/>
</dbReference>
<evidence type="ECO:0000313" key="3">
    <source>
        <dbReference type="EMBL" id="JAP58421.1"/>
    </source>
</evidence>
<organism evidence="3">
    <name type="scientific">Schistocephalus solidus</name>
    <name type="common">Tapeworm</name>
    <dbReference type="NCBI Taxonomy" id="70667"/>
    <lineage>
        <taxon>Eukaryota</taxon>
        <taxon>Metazoa</taxon>
        <taxon>Spiralia</taxon>
        <taxon>Lophotrochozoa</taxon>
        <taxon>Platyhelminthes</taxon>
        <taxon>Cestoda</taxon>
        <taxon>Eucestoda</taxon>
        <taxon>Diphyllobothriidea</taxon>
        <taxon>Diphyllobothriidae</taxon>
        <taxon>Schistocephalus</taxon>
    </lineage>
</organism>
<name>A0A0X3Q376_SCHSO</name>
<dbReference type="SUPFAM" id="SSF53067">
    <property type="entry name" value="Actin-like ATPase domain"/>
    <property type="match status" value="2"/>
</dbReference>
<sequence length="410" mass="46274">PRARRMPTYDSVVLGEKTPIVFDFGSACIKCGFAGEASPRFILPSPFGESDLKTENLRELFKELIHRLCYRYLIVNPKDRRVVVIESIMTPSKFKDTLGEILFMHFEVPSLVFAPAHVVSLFTLGISTALVLDCGYTEALVLPVYEGFTILGAWQSGPLGGKRIHRDLEIQLRQSAYLVDDSSREQEGIPFGNEHIQLSESRLEDIKVRACFVSPAERAALWNNWRLLTKEGTEQHDNIPLPDYAEESFAYPLGDEGGQYLRIPSRLRETASEGLFTGDTDNVTLHTLILESLLLCPIDCRRQLIENIVCIGGTCMMPGFIHRLNEEIKTALELPRYASLAALKDSIKFHNPPSKANYTAWLGGSIFGALESLPGRSYSRTKYLEQKTIPDWSSIWETDITENRDFIHTR</sequence>
<evidence type="ECO:0000256" key="1">
    <source>
        <dbReference type="ARBA" id="ARBA00003520"/>
    </source>
</evidence>
<dbReference type="PANTHER" id="PTHR11937">
    <property type="entry name" value="ACTIN"/>
    <property type="match status" value="1"/>
</dbReference>
<protein>
    <submittedName>
        <fullName evidence="3">Actin-related protein 10</fullName>
    </submittedName>
</protein>
<dbReference type="CDD" id="cd10207">
    <property type="entry name" value="ASKHA_NBD_Arp10"/>
    <property type="match status" value="1"/>
</dbReference>